<dbReference type="GeneID" id="95358904"/>
<keyword evidence="2" id="KW-1185">Reference proteome</keyword>
<dbReference type="RefSeq" id="WP_021798171.1">
    <property type="nucleotide sequence ID" value="NZ_ACVN02000237.1"/>
</dbReference>
<comment type="caution">
    <text evidence="1">The sequence shown here is derived from an EMBL/GenBank/DDBJ whole genome shotgun (WGS) entry which is preliminary data.</text>
</comment>
<dbReference type="EMBL" id="ACVN02000237">
    <property type="protein sequence ID" value="ERK53514.1"/>
    <property type="molecule type" value="Genomic_DNA"/>
</dbReference>
<gene>
    <name evidence="1" type="ORF">HMPREF0682_2145</name>
</gene>
<dbReference type="Proteomes" id="UP000017052">
    <property type="component" value="Unassembled WGS sequence"/>
</dbReference>
<dbReference type="AlphaFoldDB" id="U2QBM7"/>
<dbReference type="OrthoDB" id="3189478at2"/>
<evidence type="ECO:0000313" key="1">
    <source>
        <dbReference type="EMBL" id="ERK53514.1"/>
    </source>
</evidence>
<proteinExistence type="predicted"/>
<accession>U2QBM7</accession>
<evidence type="ECO:0000313" key="2">
    <source>
        <dbReference type="Proteomes" id="UP000017052"/>
    </source>
</evidence>
<name>U2QBM7_9ACTN</name>
<sequence>MTDFSVDYLNKLQEAVDRFQDAFEEWMKTQEEFDRESSRSLFPTVRTKQGEDINKVRQLELDVAAASGPASRAVQVTGAYVGVSGVREPIDPIANWFTMSRPKPLLDPRDVRMAISTIKGRLDALILDVQSMAVMKRNRIFRGFPVLFRI</sequence>
<protein>
    <submittedName>
        <fullName evidence="1">Uncharacterized protein</fullName>
    </submittedName>
</protein>
<reference evidence="1" key="1">
    <citation type="submission" date="2013-08" db="EMBL/GenBank/DDBJ databases">
        <authorList>
            <person name="Durkin A.S."/>
            <person name="Haft D.R."/>
            <person name="McCorrison J."/>
            <person name="Torralba M."/>
            <person name="Gillis M."/>
            <person name="Haft D.H."/>
            <person name="Methe B."/>
            <person name="Sutton G."/>
            <person name="Nelson K.E."/>
        </authorList>
    </citation>
    <scope>NUCLEOTIDE SEQUENCE [LARGE SCALE GENOMIC DNA]</scope>
    <source>
        <strain evidence="1">F0233</strain>
    </source>
</reference>
<organism evidence="1 2">
    <name type="scientific">Propionibacterium acidifaciens F0233</name>
    <dbReference type="NCBI Taxonomy" id="553198"/>
    <lineage>
        <taxon>Bacteria</taxon>
        <taxon>Bacillati</taxon>
        <taxon>Actinomycetota</taxon>
        <taxon>Actinomycetes</taxon>
        <taxon>Propionibacteriales</taxon>
        <taxon>Propionibacteriaceae</taxon>
        <taxon>Propionibacterium</taxon>
    </lineage>
</organism>